<dbReference type="PROSITE" id="PS50987">
    <property type="entry name" value="HTH_ARSR_2"/>
    <property type="match status" value="1"/>
</dbReference>
<dbReference type="Proteomes" id="UP000002415">
    <property type="component" value="Chromosome"/>
</dbReference>
<dbReference type="InterPro" id="IPR001845">
    <property type="entry name" value="HTH_ArsR_DNA-bd_dom"/>
</dbReference>
<organism evidence="5 6">
    <name type="scientific">Fervidobacterium nodosum (strain ATCC 35602 / DSM 5306 / Rt17-B1)</name>
    <dbReference type="NCBI Taxonomy" id="381764"/>
    <lineage>
        <taxon>Bacteria</taxon>
        <taxon>Thermotogati</taxon>
        <taxon>Thermotogota</taxon>
        <taxon>Thermotogae</taxon>
        <taxon>Thermotogales</taxon>
        <taxon>Fervidobacteriaceae</taxon>
        <taxon>Fervidobacterium</taxon>
    </lineage>
</organism>
<keyword evidence="2" id="KW-0238">DNA-binding</keyword>
<dbReference type="SUPFAM" id="SSF46785">
    <property type="entry name" value="Winged helix' DNA-binding domain"/>
    <property type="match status" value="1"/>
</dbReference>
<dbReference type="InterPro" id="IPR036390">
    <property type="entry name" value="WH_DNA-bd_sf"/>
</dbReference>
<dbReference type="eggNOG" id="COG0640">
    <property type="taxonomic scope" value="Bacteria"/>
</dbReference>
<dbReference type="RefSeq" id="WP_011994634.1">
    <property type="nucleotide sequence ID" value="NC_009718.1"/>
</dbReference>
<name>A7HN46_FERNB</name>
<evidence type="ECO:0000256" key="1">
    <source>
        <dbReference type="ARBA" id="ARBA00023015"/>
    </source>
</evidence>
<evidence type="ECO:0000256" key="3">
    <source>
        <dbReference type="ARBA" id="ARBA00023163"/>
    </source>
</evidence>
<proteinExistence type="predicted"/>
<dbReference type="KEGG" id="fno:Fnod_1486"/>
<dbReference type="SMART" id="SM00418">
    <property type="entry name" value="HTH_ARSR"/>
    <property type="match status" value="1"/>
</dbReference>
<sequence>MKEDAYEMYASIFKALAHPKRIMIVELLSKYGELCVCSIAQKLNIDQPSVSKHLNILKNAGIVRSEKKGLTVNYKLQTPCILNSLKCAANIIKEDLKGKFSLSTEIDFEIDEQKIREGD</sequence>
<reference evidence="5 6" key="2">
    <citation type="journal article" date="2009" name="Proc. Natl. Acad. Sci. U.S.A.">
        <title>On the chimeric nature, thermophilic origin, and phylogenetic placement of the Thermotogales.</title>
        <authorList>
            <person name="Zhaxybayeva O."/>
            <person name="Swithers K.S."/>
            <person name="Lapierre P."/>
            <person name="Fournier G.P."/>
            <person name="Bickhart D.M."/>
            <person name="DeBoy R.T."/>
            <person name="Nelson K.E."/>
            <person name="Nesbo C.L."/>
            <person name="Doolittle W.F."/>
            <person name="Gogarten J.P."/>
            <person name="Noll K.M."/>
        </authorList>
    </citation>
    <scope>NUCLEOTIDE SEQUENCE [LARGE SCALE GENOMIC DNA]</scope>
    <source>
        <strain evidence="6">ATCC 35602 / DSM 5306 / Rt17-B1</strain>
    </source>
</reference>
<dbReference type="InterPro" id="IPR051011">
    <property type="entry name" value="Metal_resp_trans_reg"/>
</dbReference>
<reference evidence="5 6" key="1">
    <citation type="submission" date="2007-07" db="EMBL/GenBank/DDBJ databases">
        <title>Complete sequence of Fervidobacterium nodosum Rt17-B1.</title>
        <authorList>
            <consortium name="US DOE Joint Genome Institute"/>
            <person name="Copeland A."/>
            <person name="Lucas S."/>
            <person name="Lapidus A."/>
            <person name="Barry K."/>
            <person name="Glavina del Rio T."/>
            <person name="Dalin E."/>
            <person name="Tice H."/>
            <person name="Pitluck S."/>
            <person name="Saunders E."/>
            <person name="Brettin T."/>
            <person name="Bruce D."/>
            <person name="Detter J.C."/>
            <person name="Han C."/>
            <person name="Schmutz J."/>
            <person name="Larimer F."/>
            <person name="Land M."/>
            <person name="Hauser L."/>
            <person name="Kyrpides N."/>
            <person name="Mikhailova N."/>
            <person name="Nelson K."/>
            <person name="Gogarten J.P."/>
            <person name="Noll K."/>
            <person name="Richardson P."/>
        </authorList>
    </citation>
    <scope>NUCLEOTIDE SEQUENCE [LARGE SCALE GENOMIC DNA]</scope>
    <source>
        <strain evidence="6">ATCC 35602 / DSM 5306 / Rt17-B1</strain>
    </source>
</reference>
<dbReference type="HOGENOM" id="CLU_097806_3_3_0"/>
<dbReference type="OrthoDB" id="9798835at2"/>
<dbReference type="STRING" id="381764.Fnod_1486"/>
<keyword evidence="6" id="KW-1185">Reference proteome</keyword>
<gene>
    <name evidence="5" type="ordered locus">Fnod_1486</name>
</gene>
<keyword evidence="3" id="KW-0804">Transcription</keyword>
<evidence type="ECO:0000256" key="2">
    <source>
        <dbReference type="ARBA" id="ARBA00023125"/>
    </source>
</evidence>
<dbReference type="CDD" id="cd00090">
    <property type="entry name" value="HTH_ARSR"/>
    <property type="match status" value="1"/>
</dbReference>
<evidence type="ECO:0000259" key="4">
    <source>
        <dbReference type="PROSITE" id="PS50987"/>
    </source>
</evidence>
<dbReference type="PRINTS" id="PR00778">
    <property type="entry name" value="HTHARSR"/>
</dbReference>
<dbReference type="Gene3D" id="1.10.10.10">
    <property type="entry name" value="Winged helix-like DNA-binding domain superfamily/Winged helix DNA-binding domain"/>
    <property type="match status" value="1"/>
</dbReference>
<dbReference type="PANTHER" id="PTHR43132">
    <property type="entry name" value="ARSENICAL RESISTANCE OPERON REPRESSOR ARSR-RELATED"/>
    <property type="match status" value="1"/>
</dbReference>
<dbReference type="EMBL" id="CP000771">
    <property type="protein sequence ID" value="ABS61329.1"/>
    <property type="molecule type" value="Genomic_DNA"/>
</dbReference>
<keyword evidence="1" id="KW-0805">Transcription regulation</keyword>
<dbReference type="NCBIfam" id="NF033788">
    <property type="entry name" value="HTH_metalloreg"/>
    <property type="match status" value="1"/>
</dbReference>
<dbReference type="AlphaFoldDB" id="A7HN46"/>
<dbReference type="GO" id="GO:0003677">
    <property type="term" value="F:DNA binding"/>
    <property type="evidence" value="ECO:0007669"/>
    <property type="project" value="UniProtKB-KW"/>
</dbReference>
<dbReference type="Pfam" id="PF01022">
    <property type="entry name" value="HTH_5"/>
    <property type="match status" value="1"/>
</dbReference>
<dbReference type="InterPro" id="IPR011991">
    <property type="entry name" value="ArsR-like_HTH"/>
</dbReference>
<evidence type="ECO:0000313" key="5">
    <source>
        <dbReference type="EMBL" id="ABS61329.1"/>
    </source>
</evidence>
<dbReference type="PANTHER" id="PTHR43132:SF2">
    <property type="entry name" value="ARSENICAL RESISTANCE OPERON REPRESSOR ARSR-RELATED"/>
    <property type="match status" value="1"/>
</dbReference>
<accession>A7HN46</accession>
<evidence type="ECO:0000313" key="6">
    <source>
        <dbReference type="Proteomes" id="UP000002415"/>
    </source>
</evidence>
<feature type="domain" description="HTH arsR-type" evidence="4">
    <location>
        <begin position="1"/>
        <end position="96"/>
    </location>
</feature>
<dbReference type="GO" id="GO:0003700">
    <property type="term" value="F:DNA-binding transcription factor activity"/>
    <property type="evidence" value="ECO:0007669"/>
    <property type="project" value="InterPro"/>
</dbReference>
<protein>
    <submittedName>
        <fullName evidence="5">Regulatory protein ArsR</fullName>
    </submittedName>
</protein>
<dbReference type="InterPro" id="IPR036388">
    <property type="entry name" value="WH-like_DNA-bd_sf"/>
</dbReference>